<reference evidence="1 2" key="1">
    <citation type="submission" date="2019-02" db="EMBL/GenBank/DDBJ databases">
        <title>Deep-cultivation of Planctomycetes and their phenomic and genomic characterization uncovers novel biology.</title>
        <authorList>
            <person name="Wiegand S."/>
            <person name="Jogler M."/>
            <person name="Boedeker C."/>
            <person name="Pinto D."/>
            <person name="Vollmers J."/>
            <person name="Rivas-Marin E."/>
            <person name="Kohn T."/>
            <person name="Peeters S.H."/>
            <person name="Heuer A."/>
            <person name="Rast P."/>
            <person name="Oberbeckmann S."/>
            <person name="Bunk B."/>
            <person name="Jeske O."/>
            <person name="Meyerdierks A."/>
            <person name="Storesund J.E."/>
            <person name="Kallscheuer N."/>
            <person name="Luecker S."/>
            <person name="Lage O.M."/>
            <person name="Pohl T."/>
            <person name="Merkel B.J."/>
            <person name="Hornburger P."/>
            <person name="Mueller R.-W."/>
            <person name="Bruemmer F."/>
            <person name="Labrenz M."/>
            <person name="Spormann A.M."/>
            <person name="Op Den Camp H."/>
            <person name="Overmann J."/>
            <person name="Amann R."/>
            <person name="Jetten M.S.M."/>
            <person name="Mascher T."/>
            <person name="Medema M.H."/>
            <person name="Devos D.P."/>
            <person name="Kaster A.-K."/>
            <person name="Ovreas L."/>
            <person name="Rohde M."/>
            <person name="Galperin M.Y."/>
            <person name="Jogler C."/>
        </authorList>
    </citation>
    <scope>NUCLEOTIDE SEQUENCE [LARGE SCALE GENOMIC DNA]</scope>
    <source>
        <strain evidence="1 2">CA85</strain>
    </source>
</reference>
<protein>
    <recommendedName>
        <fullName evidence="3">BREX-6 system BrxE protein</fullName>
    </recommendedName>
</protein>
<dbReference type="EMBL" id="SJPK01000034">
    <property type="protein sequence ID" value="TWT52017.1"/>
    <property type="molecule type" value="Genomic_DNA"/>
</dbReference>
<name>A0A5C5WN13_9BACT</name>
<comment type="caution">
    <text evidence="1">The sequence shown here is derived from an EMBL/GenBank/DDBJ whole genome shotgun (WGS) entry which is preliminary data.</text>
</comment>
<evidence type="ECO:0008006" key="3">
    <source>
        <dbReference type="Google" id="ProtNLM"/>
    </source>
</evidence>
<dbReference type="NCBIfam" id="NF033448">
    <property type="entry name" value="BREX_6_BrxE"/>
    <property type="match status" value="1"/>
</dbReference>
<dbReference type="AlphaFoldDB" id="A0A5C5WN13"/>
<evidence type="ECO:0000313" key="1">
    <source>
        <dbReference type="EMBL" id="TWT52017.1"/>
    </source>
</evidence>
<dbReference type="NCBIfam" id="NF033447">
    <property type="entry name" value="BrxE_fam"/>
    <property type="match status" value="1"/>
</dbReference>
<organism evidence="1 2">
    <name type="scientific">Allorhodopirellula solitaria</name>
    <dbReference type="NCBI Taxonomy" id="2527987"/>
    <lineage>
        <taxon>Bacteria</taxon>
        <taxon>Pseudomonadati</taxon>
        <taxon>Planctomycetota</taxon>
        <taxon>Planctomycetia</taxon>
        <taxon>Pirellulales</taxon>
        <taxon>Pirellulaceae</taxon>
        <taxon>Allorhodopirellula</taxon>
    </lineage>
</organism>
<dbReference type="Pfam" id="PF26412">
    <property type="entry name" value="BrxE"/>
    <property type="match status" value="1"/>
</dbReference>
<accession>A0A5C5WN13</accession>
<proteinExistence type="predicted"/>
<keyword evidence="2" id="KW-1185">Reference proteome</keyword>
<evidence type="ECO:0000313" key="2">
    <source>
        <dbReference type="Proteomes" id="UP000318053"/>
    </source>
</evidence>
<dbReference type="InterPro" id="IPR058690">
    <property type="entry name" value="BrxE"/>
</dbReference>
<sequence length="205" mass="22627">MSEANATTETVLSSAPLAREIDALLTAQLIVAWAGESGTSDDPTAKRLGWWRTNLVGDGAEYELQELLPNTWRWVMFQSVREAARLHDAAVRSKDHDPDRLLTLFSLGFAIDEKVEDRLRQLKLAGTDPREALPQLGEAIADGWNRDAFASWTSSFGKESFTEVPAGRRLKGKPPQILGELTSRLVAGLSPIAGSYPMPHFRRDA</sequence>
<gene>
    <name evidence="1" type="ORF">CA85_51270</name>
</gene>
<dbReference type="Proteomes" id="UP000318053">
    <property type="component" value="Unassembled WGS sequence"/>
</dbReference>